<protein>
    <submittedName>
        <fullName evidence="3">Uncharacterized protein</fullName>
    </submittedName>
</protein>
<organism evidence="3 4">
    <name type="scientific">Steinernema hermaphroditum</name>
    <dbReference type="NCBI Taxonomy" id="289476"/>
    <lineage>
        <taxon>Eukaryota</taxon>
        <taxon>Metazoa</taxon>
        <taxon>Ecdysozoa</taxon>
        <taxon>Nematoda</taxon>
        <taxon>Chromadorea</taxon>
        <taxon>Rhabditida</taxon>
        <taxon>Tylenchina</taxon>
        <taxon>Panagrolaimomorpha</taxon>
        <taxon>Strongyloidoidea</taxon>
        <taxon>Steinernematidae</taxon>
        <taxon>Steinernema</taxon>
    </lineage>
</organism>
<proteinExistence type="predicted"/>
<sequence length="236" mass="25810">MPPWNYTILTAAAIQLTFLITVVTGCSRGKRPAKIGLPPTATNNNKAVFAYPKKAKVERSIRVNVHGGYSAEDFKGPSPSRDDTVDAPTQTVQEVHAQTFELTQTTVEDKNQGSVKTKLLSEGKKKSSKTPNKRPPDDTTIANTSQMTTDGPRTPSRDGQTMTKTIADSRVVSESTMVTEKVREQSTLVAHTQDECESTERSASVIQRKTTMDADPTQNSQTMRGRKAKAKAKAKR</sequence>
<keyword evidence="2" id="KW-1133">Transmembrane helix</keyword>
<comment type="caution">
    <text evidence="3">The sequence shown here is derived from an EMBL/GenBank/DDBJ whole genome shotgun (WGS) entry which is preliminary data.</text>
</comment>
<dbReference type="AlphaFoldDB" id="A0AA39HYH6"/>
<gene>
    <name evidence="3" type="ORF">QR680_011432</name>
</gene>
<feature type="transmembrane region" description="Helical" evidence="2">
    <location>
        <begin position="6"/>
        <end position="26"/>
    </location>
</feature>
<feature type="compositionally biased region" description="Basic residues" evidence="1">
    <location>
        <begin position="224"/>
        <end position="236"/>
    </location>
</feature>
<feature type="region of interest" description="Disordered" evidence="1">
    <location>
        <begin position="189"/>
        <end position="236"/>
    </location>
</feature>
<keyword evidence="2" id="KW-0472">Membrane</keyword>
<evidence type="ECO:0000313" key="4">
    <source>
        <dbReference type="Proteomes" id="UP001175271"/>
    </source>
</evidence>
<evidence type="ECO:0000256" key="2">
    <source>
        <dbReference type="SAM" id="Phobius"/>
    </source>
</evidence>
<reference evidence="3" key="1">
    <citation type="submission" date="2023-06" db="EMBL/GenBank/DDBJ databases">
        <title>Genomic analysis of the entomopathogenic nematode Steinernema hermaphroditum.</title>
        <authorList>
            <person name="Schwarz E.M."/>
            <person name="Heppert J.K."/>
            <person name="Baniya A."/>
            <person name="Schwartz H.T."/>
            <person name="Tan C.-H."/>
            <person name="Antoshechkin I."/>
            <person name="Sternberg P.W."/>
            <person name="Goodrich-Blair H."/>
            <person name="Dillman A.R."/>
        </authorList>
    </citation>
    <scope>NUCLEOTIDE SEQUENCE</scope>
    <source>
        <strain evidence="3">PS9179</strain>
        <tissue evidence="3">Whole animal</tissue>
    </source>
</reference>
<feature type="region of interest" description="Disordered" evidence="1">
    <location>
        <begin position="108"/>
        <end position="161"/>
    </location>
</feature>
<evidence type="ECO:0000256" key="1">
    <source>
        <dbReference type="SAM" id="MobiDB-lite"/>
    </source>
</evidence>
<keyword evidence="2" id="KW-0812">Transmembrane</keyword>
<feature type="compositionally biased region" description="Polar residues" evidence="1">
    <location>
        <begin position="140"/>
        <end position="161"/>
    </location>
</feature>
<feature type="compositionally biased region" description="Basic and acidic residues" evidence="1">
    <location>
        <begin position="72"/>
        <end position="84"/>
    </location>
</feature>
<feature type="region of interest" description="Disordered" evidence="1">
    <location>
        <begin position="68"/>
        <end position="87"/>
    </location>
</feature>
<keyword evidence="4" id="KW-1185">Reference proteome</keyword>
<evidence type="ECO:0000313" key="3">
    <source>
        <dbReference type="EMBL" id="KAK0414441.1"/>
    </source>
</evidence>
<accession>A0AA39HYH6</accession>
<name>A0AA39HYH6_9BILA</name>
<dbReference type="Proteomes" id="UP001175271">
    <property type="component" value="Unassembled WGS sequence"/>
</dbReference>
<dbReference type="EMBL" id="JAUCMV010000002">
    <property type="protein sequence ID" value="KAK0414441.1"/>
    <property type="molecule type" value="Genomic_DNA"/>
</dbReference>